<evidence type="ECO:0000313" key="13">
    <source>
        <dbReference type="EMBL" id="MBB5265531.1"/>
    </source>
</evidence>
<dbReference type="InterPro" id="IPR028055">
    <property type="entry name" value="YidC/Oxa/ALB_C"/>
</dbReference>
<evidence type="ECO:0000256" key="9">
    <source>
        <dbReference type="RuleBase" id="RU003945"/>
    </source>
</evidence>
<evidence type="ECO:0000256" key="3">
    <source>
        <dbReference type="ARBA" id="ARBA00022475"/>
    </source>
</evidence>
<dbReference type="AlphaFoldDB" id="A0A7W8HBP5"/>
<feature type="domain" description="Membrane insertase YidC/Oxa/ALB C-terminal" evidence="12">
    <location>
        <begin position="40"/>
        <end position="325"/>
    </location>
</feature>
<comment type="subcellular location">
    <subcellularLocation>
        <location evidence="1">Cell membrane</location>
        <topology evidence="1">Multi-pass membrane protein</topology>
    </subcellularLocation>
    <subcellularLocation>
        <location evidence="9">Membrane</location>
        <topology evidence="9">Multi-pass membrane protein</topology>
    </subcellularLocation>
</comment>
<evidence type="ECO:0000256" key="6">
    <source>
        <dbReference type="ARBA" id="ARBA00022989"/>
    </source>
</evidence>
<evidence type="ECO:0000256" key="4">
    <source>
        <dbReference type="ARBA" id="ARBA00022692"/>
    </source>
</evidence>
<feature type="compositionally biased region" description="Basic and acidic residues" evidence="10">
    <location>
        <begin position="421"/>
        <end position="432"/>
    </location>
</feature>
<evidence type="ECO:0000256" key="10">
    <source>
        <dbReference type="SAM" id="MobiDB-lite"/>
    </source>
</evidence>
<evidence type="ECO:0000256" key="1">
    <source>
        <dbReference type="ARBA" id="ARBA00004651"/>
    </source>
</evidence>
<evidence type="ECO:0000256" key="5">
    <source>
        <dbReference type="ARBA" id="ARBA00022927"/>
    </source>
</evidence>
<dbReference type="CDD" id="cd20070">
    <property type="entry name" value="5TM_YidC_Alb3"/>
    <property type="match status" value="1"/>
</dbReference>
<keyword evidence="6 11" id="KW-1133">Transmembrane helix</keyword>
<feature type="compositionally biased region" description="Basic and acidic residues" evidence="10">
    <location>
        <begin position="349"/>
        <end position="361"/>
    </location>
</feature>
<dbReference type="GO" id="GO:0051205">
    <property type="term" value="P:protein insertion into membrane"/>
    <property type="evidence" value="ECO:0007669"/>
    <property type="project" value="TreeGrafter"/>
</dbReference>
<evidence type="ECO:0000256" key="2">
    <source>
        <dbReference type="ARBA" id="ARBA00022448"/>
    </source>
</evidence>
<feature type="transmembrane region" description="Helical" evidence="11">
    <location>
        <begin position="289"/>
        <end position="311"/>
    </location>
</feature>
<feature type="compositionally biased region" description="Basic and acidic residues" evidence="10">
    <location>
        <begin position="391"/>
        <end position="410"/>
    </location>
</feature>
<dbReference type="RefSeq" id="WP_183775469.1">
    <property type="nucleotide sequence ID" value="NZ_CAWVEG010000073.1"/>
</dbReference>
<reference evidence="13 14" key="1">
    <citation type="submission" date="2020-08" db="EMBL/GenBank/DDBJ databases">
        <title>Genomic Encyclopedia of Type Strains, Phase IV (KMG-IV): sequencing the most valuable type-strain genomes for metagenomic binning, comparative biology and taxonomic classification.</title>
        <authorList>
            <person name="Goeker M."/>
        </authorList>
    </citation>
    <scope>NUCLEOTIDE SEQUENCE [LARGE SCALE GENOMIC DNA]</scope>
    <source>
        <strain evidence="13 14">DSM 106146</strain>
    </source>
</reference>
<dbReference type="PANTHER" id="PTHR12428">
    <property type="entry name" value="OXA1"/>
    <property type="match status" value="1"/>
</dbReference>
<dbReference type="GO" id="GO:0015031">
    <property type="term" value="P:protein transport"/>
    <property type="evidence" value="ECO:0007669"/>
    <property type="project" value="UniProtKB-KW"/>
</dbReference>
<keyword evidence="2" id="KW-0813">Transport</keyword>
<dbReference type="Proteomes" id="UP000543642">
    <property type="component" value="Unassembled WGS sequence"/>
</dbReference>
<evidence type="ECO:0000313" key="14">
    <source>
        <dbReference type="Proteomes" id="UP000543642"/>
    </source>
</evidence>
<evidence type="ECO:0000256" key="8">
    <source>
        <dbReference type="ARBA" id="ARBA00023186"/>
    </source>
</evidence>
<dbReference type="Pfam" id="PF02096">
    <property type="entry name" value="60KD_IMP"/>
    <property type="match status" value="1"/>
</dbReference>
<sequence length="455" mass="50507">MELLFLTKTGGILGPFATVLGWIINYIYKFLEMIGIPNIGLAIILFTLIVNIILLPLTLKQQKFTKLSAVMNPEIQKIQEKYKGKKDEVSMRRMQAETQAVYQKYGASTMGGCLYMIIQLPILFALYRVIYNIPAYVDSVYALYEPMANGILNFSDGMNQANALITELEMRVTQFTSDTFTTNRIIDMLYNLKTSDWTAVQNVFGTGIIQQSAVDEIIQINSFIGGLNISDPPTANGWWPGILIPILSGVTQWLSLKITSAQTNTVAATGNNKDNPNPMGNSMKMMNTIMPLFSVFLCFSVQIGLGIYWIASAVFRTLISVFINKYLDKEGVDVIIEKNREKAKKKAEKRGDKPSRFEEYAKQSTRNIEMAQAAKKRKSISELASTSVEGKSQESGKKKDSSGKNTENENKTTNLVTKAPVKKDDSSEDKNSKAGKKGSSGNGSIAAYANMLKKK</sequence>
<feature type="transmembrane region" description="Helical" evidence="11">
    <location>
        <begin position="34"/>
        <end position="57"/>
    </location>
</feature>
<dbReference type="GO" id="GO:0032977">
    <property type="term" value="F:membrane insertase activity"/>
    <property type="evidence" value="ECO:0007669"/>
    <property type="project" value="InterPro"/>
</dbReference>
<comment type="similarity">
    <text evidence="9">Belongs to the OXA1/ALB3/YidC family.</text>
</comment>
<dbReference type="NCBIfam" id="TIGR03592">
    <property type="entry name" value="yidC_oxa1_cterm"/>
    <property type="match status" value="1"/>
</dbReference>
<protein>
    <submittedName>
        <fullName evidence="13">YidC/Oxa1 family membrane protein insertase</fullName>
    </submittedName>
</protein>
<evidence type="ECO:0000256" key="11">
    <source>
        <dbReference type="SAM" id="Phobius"/>
    </source>
</evidence>
<keyword evidence="3" id="KW-1003">Cell membrane</keyword>
<dbReference type="EMBL" id="JACHFW010000012">
    <property type="protein sequence ID" value="MBB5265531.1"/>
    <property type="molecule type" value="Genomic_DNA"/>
</dbReference>
<keyword evidence="7 11" id="KW-0472">Membrane</keyword>
<proteinExistence type="inferred from homology"/>
<evidence type="ECO:0000256" key="7">
    <source>
        <dbReference type="ARBA" id="ARBA00023136"/>
    </source>
</evidence>
<dbReference type="InterPro" id="IPR047196">
    <property type="entry name" value="YidC_ALB_C"/>
</dbReference>
<gene>
    <name evidence="13" type="ORF">HNP82_002677</name>
</gene>
<organism evidence="13 14">
    <name type="scientific">Catenibacillus scindens</name>
    <dbReference type="NCBI Taxonomy" id="673271"/>
    <lineage>
        <taxon>Bacteria</taxon>
        <taxon>Bacillati</taxon>
        <taxon>Bacillota</taxon>
        <taxon>Clostridia</taxon>
        <taxon>Lachnospirales</taxon>
        <taxon>Lachnospiraceae</taxon>
        <taxon>Catenibacillus</taxon>
    </lineage>
</organism>
<comment type="caution">
    <text evidence="13">The sequence shown here is derived from an EMBL/GenBank/DDBJ whole genome shotgun (WGS) entry which is preliminary data.</text>
</comment>
<keyword evidence="8" id="KW-0143">Chaperone</keyword>
<feature type="region of interest" description="Disordered" evidence="10">
    <location>
        <begin position="341"/>
        <end position="455"/>
    </location>
</feature>
<keyword evidence="14" id="KW-1185">Reference proteome</keyword>
<evidence type="ECO:0000259" key="12">
    <source>
        <dbReference type="Pfam" id="PF02096"/>
    </source>
</evidence>
<dbReference type="PANTHER" id="PTHR12428:SF65">
    <property type="entry name" value="CYTOCHROME C OXIDASE ASSEMBLY PROTEIN COX18, MITOCHONDRIAL"/>
    <property type="match status" value="1"/>
</dbReference>
<dbReference type="InterPro" id="IPR001708">
    <property type="entry name" value="YidC/ALB3/OXA1/COX18"/>
</dbReference>
<accession>A0A7W8HBP5</accession>
<dbReference type="GO" id="GO:0005886">
    <property type="term" value="C:plasma membrane"/>
    <property type="evidence" value="ECO:0007669"/>
    <property type="project" value="UniProtKB-SubCell"/>
</dbReference>
<name>A0A7W8HBP5_9FIRM</name>
<feature type="transmembrane region" description="Helical" evidence="11">
    <location>
        <begin position="12"/>
        <end position="28"/>
    </location>
</feature>
<keyword evidence="5" id="KW-0653">Protein transport</keyword>
<keyword evidence="4 9" id="KW-0812">Transmembrane</keyword>